<keyword evidence="5 9" id="KW-1133">Transmembrane helix</keyword>
<dbReference type="GO" id="GO:0006417">
    <property type="term" value="P:regulation of translation"/>
    <property type="evidence" value="ECO:0007669"/>
    <property type="project" value="TreeGrafter"/>
</dbReference>
<protein>
    <recommendedName>
        <fullName evidence="8">Regulator of SigK</fullName>
    </recommendedName>
    <alternativeName>
        <fullName evidence="7">Sigma-K anti-sigma factor RskA</fullName>
    </alternativeName>
</protein>
<gene>
    <name evidence="11" type="ORF">UFOPK1392_00928</name>
    <name evidence="12" type="ORF">UFOPK3733_01747</name>
</gene>
<reference evidence="11" key="1">
    <citation type="submission" date="2020-05" db="EMBL/GenBank/DDBJ databases">
        <authorList>
            <person name="Chiriac C."/>
            <person name="Salcher M."/>
            <person name="Ghai R."/>
            <person name="Kavagutti S V."/>
        </authorList>
    </citation>
    <scope>NUCLEOTIDE SEQUENCE</scope>
</reference>
<comment type="subcellular location">
    <subcellularLocation>
        <location evidence="2">Cell membrane</location>
    </subcellularLocation>
    <subcellularLocation>
        <location evidence="1">Membrane</location>
        <topology evidence="1">Single-pass membrane protein</topology>
    </subcellularLocation>
</comment>
<evidence type="ECO:0000313" key="11">
    <source>
        <dbReference type="EMBL" id="CAB4323178.1"/>
    </source>
</evidence>
<dbReference type="GO" id="GO:0005886">
    <property type="term" value="C:plasma membrane"/>
    <property type="evidence" value="ECO:0007669"/>
    <property type="project" value="UniProtKB-SubCell"/>
</dbReference>
<accession>A0A6J5YHT6</accession>
<dbReference type="PANTHER" id="PTHR37461">
    <property type="entry name" value="ANTI-SIGMA-K FACTOR RSKA"/>
    <property type="match status" value="1"/>
</dbReference>
<organism evidence="11">
    <name type="scientific">freshwater metagenome</name>
    <dbReference type="NCBI Taxonomy" id="449393"/>
    <lineage>
        <taxon>unclassified sequences</taxon>
        <taxon>metagenomes</taxon>
        <taxon>ecological metagenomes</taxon>
    </lineage>
</organism>
<name>A0A6J5YHT6_9ZZZZ</name>
<proteinExistence type="predicted"/>
<dbReference type="InterPro" id="IPR018764">
    <property type="entry name" value="RskA_C"/>
</dbReference>
<evidence type="ECO:0000256" key="7">
    <source>
        <dbReference type="ARBA" id="ARBA00029829"/>
    </source>
</evidence>
<evidence type="ECO:0000256" key="4">
    <source>
        <dbReference type="ARBA" id="ARBA00022692"/>
    </source>
</evidence>
<feature type="transmembrane region" description="Helical" evidence="9">
    <location>
        <begin position="111"/>
        <end position="130"/>
    </location>
</feature>
<dbReference type="InterPro" id="IPR051474">
    <property type="entry name" value="Anti-sigma-K/W_factor"/>
</dbReference>
<dbReference type="Pfam" id="PF10099">
    <property type="entry name" value="RskA_C"/>
    <property type="match status" value="1"/>
</dbReference>
<evidence type="ECO:0000256" key="5">
    <source>
        <dbReference type="ARBA" id="ARBA00022989"/>
    </source>
</evidence>
<dbReference type="AlphaFoldDB" id="A0A6J5YHT6"/>
<evidence type="ECO:0000256" key="1">
    <source>
        <dbReference type="ARBA" id="ARBA00004167"/>
    </source>
</evidence>
<evidence type="ECO:0000256" key="6">
    <source>
        <dbReference type="ARBA" id="ARBA00023136"/>
    </source>
</evidence>
<evidence type="ECO:0000259" key="10">
    <source>
        <dbReference type="Pfam" id="PF10099"/>
    </source>
</evidence>
<evidence type="ECO:0000256" key="8">
    <source>
        <dbReference type="ARBA" id="ARBA00030803"/>
    </source>
</evidence>
<dbReference type="InterPro" id="IPR041916">
    <property type="entry name" value="Anti_sigma_zinc_sf"/>
</dbReference>
<evidence type="ECO:0000256" key="3">
    <source>
        <dbReference type="ARBA" id="ARBA00022475"/>
    </source>
</evidence>
<dbReference type="EMBL" id="CAFBNC010000109">
    <property type="protein sequence ID" value="CAB4948840.1"/>
    <property type="molecule type" value="Genomic_DNA"/>
</dbReference>
<keyword evidence="6 9" id="KW-0472">Membrane</keyword>
<dbReference type="PANTHER" id="PTHR37461:SF1">
    <property type="entry name" value="ANTI-SIGMA-K FACTOR RSKA"/>
    <property type="match status" value="1"/>
</dbReference>
<evidence type="ECO:0000313" key="12">
    <source>
        <dbReference type="EMBL" id="CAB4948840.1"/>
    </source>
</evidence>
<evidence type="ECO:0000256" key="9">
    <source>
        <dbReference type="SAM" id="Phobius"/>
    </source>
</evidence>
<feature type="domain" description="Anti-sigma K factor RskA C-terminal" evidence="10">
    <location>
        <begin position="113"/>
        <end position="254"/>
    </location>
</feature>
<sequence>MNDRPEDNSMNELPNDPDNAELLGAYLLDAVDDIERRRLERELITNSELAIEAARLRGVVDVLAESTADEVAPAGQWARLEAAISASGSVMQTTEPSARHRRSTRAAWSRPLLAAAAVAVVFLVGAGLLVQSRGTSDRNGEFAGDPVAEMTALAQELATQPGSRTAVLTDPGQSMTVDVIVDDSGHAFLMTAALPSLIAGETYQLWSAHGDTMVSLGMLGPDPKMAVVSIDTGVTDLALTREPVGGSVAPSGAPMATGHLI</sequence>
<evidence type="ECO:0000256" key="2">
    <source>
        <dbReference type="ARBA" id="ARBA00004236"/>
    </source>
</evidence>
<keyword evidence="4 9" id="KW-0812">Transmembrane</keyword>
<dbReference type="GO" id="GO:0016989">
    <property type="term" value="F:sigma factor antagonist activity"/>
    <property type="evidence" value="ECO:0007669"/>
    <property type="project" value="TreeGrafter"/>
</dbReference>
<dbReference type="Gene3D" id="1.10.10.1320">
    <property type="entry name" value="Anti-sigma factor, zinc-finger domain"/>
    <property type="match status" value="1"/>
</dbReference>
<keyword evidence="3" id="KW-1003">Cell membrane</keyword>
<dbReference type="EMBL" id="CAEMXZ010000030">
    <property type="protein sequence ID" value="CAB4323178.1"/>
    <property type="molecule type" value="Genomic_DNA"/>
</dbReference>